<name>A0A9N9E4B2_9GLOM</name>
<feature type="compositionally biased region" description="Low complexity" evidence="1">
    <location>
        <begin position="45"/>
        <end position="58"/>
    </location>
</feature>
<dbReference type="AlphaFoldDB" id="A0A9N9E4B2"/>
<reference evidence="2" key="1">
    <citation type="submission" date="2021-06" db="EMBL/GenBank/DDBJ databases">
        <authorList>
            <person name="Kallberg Y."/>
            <person name="Tangrot J."/>
            <person name="Rosling A."/>
        </authorList>
    </citation>
    <scope>NUCLEOTIDE SEQUENCE</scope>
    <source>
        <strain evidence="2">IN212</strain>
    </source>
</reference>
<dbReference type="EMBL" id="CAJVPZ010015123">
    <property type="protein sequence ID" value="CAG8663384.1"/>
    <property type="molecule type" value="Genomic_DNA"/>
</dbReference>
<keyword evidence="3" id="KW-1185">Reference proteome</keyword>
<proteinExistence type="predicted"/>
<dbReference type="Proteomes" id="UP000789396">
    <property type="component" value="Unassembled WGS sequence"/>
</dbReference>
<feature type="non-terminal residue" evidence="2">
    <location>
        <position position="1"/>
    </location>
</feature>
<evidence type="ECO:0000313" key="3">
    <source>
        <dbReference type="Proteomes" id="UP000789396"/>
    </source>
</evidence>
<comment type="caution">
    <text evidence="2">The sequence shown here is derived from an EMBL/GenBank/DDBJ whole genome shotgun (WGS) entry which is preliminary data.</text>
</comment>
<accession>A0A9N9E4B2</accession>
<protein>
    <submittedName>
        <fullName evidence="2">2275_t:CDS:1</fullName>
    </submittedName>
</protein>
<gene>
    <name evidence="2" type="ORF">RFULGI_LOCUS8941</name>
</gene>
<feature type="region of interest" description="Disordered" evidence="1">
    <location>
        <begin position="1"/>
        <end position="58"/>
    </location>
</feature>
<sequence length="196" mass="22566">MEEDLPEDIIEDENDSENEDNELSDRYEDFNKITQVNNMERGSASRSLIVTSPSSSRSLTPFSDIFQEEDSTIKENSTSQTLNSQSSVQLVNTVQRDKFVMEEHELGNLEGDYTMQQQTTFNSQQIQSATNDTNEQIVSAQDDFTSNQKRIIKDKKNQNFIDLNNSNDYVPSKKHHIWIIQEASNNSTSQHNIYQQ</sequence>
<evidence type="ECO:0000313" key="2">
    <source>
        <dbReference type="EMBL" id="CAG8663384.1"/>
    </source>
</evidence>
<feature type="compositionally biased region" description="Acidic residues" evidence="1">
    <location>
        <begin position="1"/>
        <end position="22"/>
    </location>
</feature>
<evidence type="ECO:0000256" key="1">
    <source>
        <dbReference type="SAM" id="MobiDB-lite"/>
    </source>
</evidence>
<organism evidence="2 3">
    <name type="scientific">Racocetra fulgida</name>
    <dbReference type="NCBI Taxonomy" id="60492"/>
    <lineage>
        <taxon>Eukaryota</taxon>
        <taxon>Fungi</taxon>
        <taxon>Fungi incertae sedis</taxon>
        <taxon>Mucoromycota</taxon>
        <taxon>Glomeromycotina</taxon>
        <taxon>Glomeromycetes</taxon>
        <taxon>Diversisporales</taxon>
        <taxon>Gigasporaceae</taxon>
        <taxon>Racocetra</taxon>
    </lineage>
</organism>